<evidence type="ECO:0000256" key="3">
    <source>
        <dbReference type="ARBA" id="ARBA00023163"/>
    </source>
</evidence>
<dbReference type="PANTHER" id="PTHR43280:SF28">
    <property type="entry name" value="HTH-TYPE TRANSCRIPTIONAL ACTIVATOR RHAS"/>
    <property type="match status" value="1"/>
</dbReference>
<dbReference type="GO" id="GO:0003700">
    <property type="term" value="F:DNA-binding transcription factor activity"/>
    <property type="evidence" value="ECO:0007669"/>
    <property type="project" value="InterPro"/>
</dbReference>
<feature type="domain" description="HTH araC/xylS-type" evidence="4">
    <location>
        <begin position="245"/>
        <end position="342"/>
    </location>
</feature>
<dbReference type="InterPro" id="IPR020449">
    <property type="entry name" value="Tscrpt_reg_AraC-type_HTH"/>
</dbReference>
<dbReference type="InterPro" id="IPR014710">
    <property type="entry name" value="RmlC-like_jellyroll"/>
</dbReference>
<sequence>MESIFEPWKRYVIHNEYVLRTEDIHNKAPIVYIGDKKVYIYSGSQLFSAGIWLQSNEGHLRIYSRSRDGEKIIWRSFNGESQEGPVHQHDAIEIGYIVEGNTYQSFSGEEHKFKQGEFWIVDRNCYHSDIYGQESLCTVYIGIPAEVFDSVFVESIGNSEIQQFLFLALLQQKKNRQFLHFTPRGDKSAAVVLMENLVREIIEQKTGYYDISKGLLARLLESLSSEYDFLLTSQERQKMRDLLFRQVEKFIQENYKTATIRELVNRFHYNEDYYNRLIKEYSSYTYSDYLKNVRLKEAEKMLCMTKISIEQIVGQVGYKSRGHFYRLFTERYGMTPAKYRKQNS</sequence>
<accession>A0A1M5UA26</accession>
<reference evidence="5 6" key="1">
    <citation type="submission" date="2016-11" db="EMBL/GenBank/DDBJ databases">
        <authorList>
            <person name="Jaros S."/>
            <person name="Januszkiewicz K."/>
            <person name="Wedrychowicz H."/>
        </authorList>
    </citation>
    <scope>NUCLEOTIDE SEQUENCE [LARGE SCALE GENOMIC DNA]</scope>
    <source>
        <strain evidence="5 6">DSM 8605</strain>
    </source>
</reference>
<dbReference type="STRING" id="1121316.SAMN02745207_01665"/>
<keyword evidence="3" id="KW-0804">Transcription</keyword>
<dbReference type="PANTHER" id="PTHR43280">
    <property type="entry name" value="ARAC-FAMILY TRANSCRIPTIONAL REGULATOR"/>
    <property type="match status" value="1"/>
</dbReference>
<dbReference type="Pfam" id="PF12833">
    <property type="entry name" value="HTH_18"/>
    <property type="match status" value="1"/>
</dbReference>
<dbReference type="SUPFAM" id="SSF51182">
    <property type="entry name" value="RmlC-like cupins"/>
    <property type="match status" value="1"/>
</dbReference>
<gene>
    <name evidence="5" type="ORF">SAMN02745207_01665</name>
</gene>
<dbReference type="SUPFAM" id="SSF46689">
    <property type="entry name" value="Homeodomain-like"/>
    <property type="match status" value="1"/>
</dbReference>
<dbReference type="Gene3D" id="2.60.120.10">
    <property type="entry name" value="Jelly Rolls"/>
    <property type="match status" value="1"/>
</dbReference>
<dbReference type="Pfam" id="PF07883">
    <property type="entry name" value="Cupin_2"/>
    <property type="match status" value="1"/>
</dbReference>
<dbReference type="AlphaFoldDB" id="A0A1M5UA26"/>
<protein>
    <submittedName>
        <fullName evidence="5">AraC-type DNA-binding protein</fullName>
    </submittedName>
</protein>
<dbReference type="GO" id="GO:0043565">
    <property type="term" value="F:sequence-specific DNA binding"/>
    <property type="evidence" value="ECO:0007669"/>
    <property type="project" value="InterPro"/>
</dbReference>
<dbReference type="PROSITE" id="PS01124">
    <property type="entry name" value="HTH_ARAC_FAMILY_2"/>
    <property type="match status" value="1"/>
</dbReference>
<dbReference type="EMBL" id="FQXM01000007">
    <property type="protein sequence ID" value="SHH59761.1"/>
    <property type="molecule type" value="Genomic_DNA"/>
</dbReference>
<organism evidence="5 6">
    <name type="scientific">Clostridium grantii DSM 8605</name>
    <dbReference type="NCBI Taxonomy" id="1121316"/>
    <lineage>
        <taxon>Bacteria</taxon>
        <taxon>Bacillati</taxon>
        <taxon>Bacillota</taxon>
        <taxon>Clostridia</taxon>
        <taxon>Eubacteriales</taxon>
        <taxon>Clostridiaceae</taxon>
        <taxon>Clostridium</taxon>
    </lineage>
</organism>
<keyword evidence="2 5" id="KW-0238">DNA-binding</keyword>
<dbReference type="InterPro" id="IPR011051">
    <property type="entry name" value="RmlC_Cupin_sf"/>
</dbReference>
<keyword evidence="6" id="KW-1185">Reference proteome</keyword>
<dbReference type="InterPro" id="IPR009057">
    <property type="entry name" value="Homeodomain-like_sf"/>
</dbReference>
<dbReference type="OrthoDB" id="253601at2"/>
<dbReference type="InterPro" id="IPR018060">
    <property type="entry name" value="HTH_AraC"/>
</dbReference>
<evidence type="ECO:0000256" key="1">
    <source>
        <dbReference type="ARBA" id="ARBA00023015"/>
    </source>
</evidence>
<keyword evidence="1" id="KW-0805">Transcription regulation</keyword>
<dbReference type="InterPro" id="IPR013096">
    <property type="entry name" value="Cupin_2"/>
</dbReference>
<proteinExistence type="predicted"/>
<evidence type="ECO:0000313" key="6">
    <source>
        <dbReference type="Proteomes" id="UP000184447"/>
    </source>
</evidence>
<evidence type="ECO:0000259" key="4">
    <source>
        <dbReference type="PROSITE" id="PS01124"/>
    </source>
</evidence>
<evidence type="ECO:0000256" key="2">
    <source>
        <dbReference type="ARBA" id="ARBA00023125"/>
    </source>
</evidence>
<dbReference type="SMART" id="SM00342">
    <property type="entry name" value="HTH_ARAC"/>
    <property type="match status" value="1"/>
</dbReference>
<evidence type="ECO:0000313" key="5">
    <source>
        <dbReference type="EMBL" id="SHH59761.1"/>
    </source>
</evidence>
<dbReference type="Proteomes" id="UP000184447">
    <property type="component" value="Unassembled WGS sequence"/>
</dbReference>
<dbReference type="PRINTS" id="PR00032">
    <property type="entry name" value="HTHARAC"/>
</dbReference>
<name>A0A1M5UA26_9CLOT</name>
<dbReference type="RefSeq" id="WP_073337967.1">
    <property type="nucleotide sequence ID" value="NZ_FQXM01000007.1"/>
</dbReference>
<dbReference type="Gene3D" id="1.10.10.60">
    <property type="entry name" value="Homeodomain-like"/>
    <property type="match status" value="2"/>
</dbReference>